<dbReference type="Pfam" id="PF00589">
    <property type="entry name" value="Phage_integrase"/>
    <property type="match status" value="1"/>
</dbReference>
<dbReference type="Pfam" id="PF13356">
    <property type="entry name" value="Arm-DNA-bind_3"/>
    <property type="match status" value="1"/>
</dbReference>
<evidence type="ECO:0000256" key="3">
    <source>
        <dbReference type="ARBA" id="ARBA00023125"/>
    </source>
</evidence>
<organism evidence="6 7">
    <name type="scientific">Kistimonas scapharcae</name>
    <dbReference type="NCBI Taxonomy" id="1036133"/>
    <lineage>
        <taxon>Bacteria</taxon>
        <taxon>Pseudomonadati</taxon>
        <taxon>Pseudomonadota</taxon>
        <taxon>Gammaproteobacteria</taxon>
        <taxon>Oceanospirillales</taxon>
        <taxon>Endozoicomonadaceae</taxon>
        <taxon>Kistimonas</taxon>
    </lineage>
</organism>
<dbReference type="InterPro" id="IPR050808">
    <property type="entry name" value="Phage_Integrase"/>
</dbReference>
<reference evidence="7" key="1">
    <citation type="journal article" date="2019" name="Int. J. Syst. Evol. Microbiol.">
        <title>The Global Catalogue of Microorganisms (GCM) 10K type strain sequencing project: providing services to taxonomists for standard genome sequencing and annotation.</title>
        <authorList>
            <consortium name="The Broad Institute Genomics Platform"/>
            <consortium name="The Broad Institute Genome Sequencing Center for Infectious Disease"/>
            <person name="Wu L."/>
            <person name="Ma J."/>
        </authorList>
    </citation>
    <scope>NUCLEOTIDE SEQUENCE [LARGE SCALE GENOMIC DNA]</scope>
    <source>
        <strain evidence="7">JCM 17805</strain>
    </source>
</reference>
<dbReference type="InterPro" id="IPR038488">
    <property type="entry name" value="Integrase_DNA-bd_sf"/>
</dbReference>
<gene>
    <name evidence="6" type="ORF">GCM10023116_25010</name>
</gene>
<comment type="similarity">
    <text evidence="1">Belongs to the 'phage' integrase family.</text>
</comment>
<feature type="domain" description="Tyr recombinase" evidence="5">
    <location>
        <begin position="217"/>
        <end position="418"/>
    </location>
</feature>
<protein>
    <submittedName>
        <fullName evidence="6">Tyrosine-type recombinase/integrase</fullName>
    </submittedName>
</protein>
<dbReference type="InterPro" id="IPR011010">
    <property type="entry name" value="DNA_brk_join_enz"/>
</dbReference>
<dbReference type="PANTHER" id="PTHR30629">
    <property type="entry name" value="PROPHAGE INTEGRASE"/>
    <property type="match status" value="1"/>
</dbReference>
<dbReference type="InterPro" id="IPR025166">
    <property type="entry name" value="Integrase_DNA_bind_dom"/>
</dbReference>
<dbReference type="InterPro" id="IPR053876">
    <property type="entry name" value="Phage_int_M"/>
</dbReference>
<comment type="caution">
    <text evidence="6">The sequence shown here is derived from an EMBL/GenBank/DDBJ whole genome shotgun (WGS) entry which is preliminary data.</text>
</comment>
<evidence type="ECO:0000256" key="1">
    <source>
        <dbReference type="ARBA" id="ARBA00008857"/>
    </source>
</evidence>
<dbReference type="InterPro" id="IPR013762">
    <property type="entry name" value="Integrase-like_cat_sf"/>
</dbReference>
<dbReference type="Proteomes" id="UP001500604">
    <property type="component" value="Unassembled WGS sequence"/>
</dbReference>
<dbReference type="Gene3D" id="1.10.443.10">
    <property type="entry name" value="Intergrase catalytic core"/>
    <property type="match status" value="1"/>
</dbReference>
<proteinExistence type="inferred from homology"/>
<sequence length="472" mass="54338">MGRTKKPLSNTALGNAKPNETEYTLADGSTGLTVRVFPSGRKAFSWRYVDTFREGKMSRIEYGDYPARTLSDARRIHLMAKAARSNGLDLKDPEVLDDLITRATGEQRKVVSGAIYTVSKLVDDYWDAHVEPNIKHKAPYQSRIKGYVLPALKDYPASSVPDHAVKNMLVRIEKEKTLQTRTDVARFASSMWEWGISNFKVKSNPFAHLGIKRRNRVRKQFYSMEELRMLLLNPDGCPLPDNAMLSMKALILSGVRCMELFGAQIREFDFDTGIWTIPAERLKKNKQAVLNQGEGEDFRIPMSRQLQQVMKVCIERFSNKTHVFGAKREYNDRGRWRRNPDTGHMSTRYWRTKVNGYRAHYGITNRNNHDFRRTLETQLGNLGTPDGVTTAVTGHSREGMSRVYNQARQTQVIRTAFQLWADFIDHICAEPPHVAKMFDAQVPGEVLQLIYERYYFQGYLVDKLGEYHLERV</sequence>
<keyword evidence="2" id="KW-0229">DNA integration</keyword>
<dbReference type="InterPro" id="IPR002104">
    <property type="entry name" value="Integrase_catalytic"/>
</dbReference>
<dbReference type="PANTHER" id="PTHR30629:SF2">
    <property type="entry name" value="PROPHAGE INTEGRASE INTS-RELATED"/>
    <property type="match status" value="1"/>
</dbReference>
<evidence type="ECO:0000313" key="6">
    <source>
        <dbReference type="EMBL" id="GAA4650218.1"/>
    </source>
</evidence>
<keyword evidence="4" id="KW-0233">DNA recombination</keyword>
<keyword evidence="7" id="KW-1185">Reference proteome</keyword>
<dbReference type="Gene3D" id="3.30.160.390">
    <property type="entry name" value="Integrase, DNA-binding domain"/>
    <property type="match status" value="1"/>
</dbReference>
<dbReference type="Gene3D" id="1.10.150.130">
    <property type="match status" value="1"/>
</dbReference>
<dbReference type="EMBL" id="BAABFL010000375">
    <property type="protein sequence ID" value="GAA4650218.1"/>
    <property type="molecule type" value="Genomic_DNA"/>
</dbReference>
<dbReference type="InterPro" id="IPR010998">
    <property type="entry name" value="Integrase_recombinase_N"/>
</dbReference>
<evidence type="ECO:0000256" key="2">
    <source>
        <dbReference type="ARBA" id="ARBA00022908"/>
    </source>
</evidence>
<dbReference type="RefSeq" id="WP_345196331.1">
    <property type="nucleotide sequence ID" value="NZ_BAABFL010000375.1"/>
</dbReference>
<evidence type="ECO:0000313" key="7">
    <source>
        <dbReference type="Proteomes" id="UP001500604"/>
    </source>
</evidence>
<keyword evidence="3" id="KW-0238">DNA-binding</keyword>
<accession>A0ABP8V1W0</accession>
<evidence type="ECO:0000259" key="5">
    <source>
        <dbReference type="PROSITE" id="PS51898"/>
    </source>
</evidence>
<dbReference type="PROSITE" id="PS51898">
    <property type="entry name" value="TYR_RECOMBINASE"/>
    <property type="match status" value="1"/>
</dbReference>
<dbReference type="Pfam" id="PF22022">
    <property type="entry name" value="Phage_int_M"/>
    <property type="match status" value="1"/>
</dbReference>
<evidence type="ECO:0000256" key="4">
    <source>
        <dbReference type="ARBA" id="ARBA00023172"/>
    </source>
</evidence>
<name>A0ABP8V1W0_9GAMM</name>
<dbReference type="SUPFAM" id="SSF56349">
    <property type="entry name" value="DNA breaking-rejoining enzymes"/>
    <property type="match status" value="1"/>
</dbReference>